<feature type="transmembrane region" description="Helical" evidence="6">
    <location>
        <begin position="149"/>
        <end position="174"/>
    </location>
</feature>
<feature type="transmembrane region" description="Helical" evidence="6">
    <location>
        <begin position="41"/>
        <end position="70"/>
    </location>
</feature>
<name>A0A840F828_9ACTN</name>
<dbReference type="PANTHER" id="PTHR30213:SF1">
    <property type="entry name" value="INNER MEMBRANE PROTEIN YHJD"/>
    <property type="match status" value="1"/>
</dbReference>
<gene>
    <name evidence="7" type="ORF">BKA16_002219</name>
</gene>
<feature type="transmembrane region" description="Helical" evidence="6">
    <location>
        <begin position="228"/>
        <end position="250"/>
    </location>
</feature>
<dbReference type="InterPro" id="IPR017039">
    <property type="entry name" value="Virul_fac_BrkB"/>
</dbReference>
<keyword evidence="2" id="KW-1003">Cell membrane</keyword>
<keyword evidence="4 6" id="KW-1133">Transmembrane helix</keyword>
<evidence type="ECO:0000256" key="5">
    <source>
        <dbReference type="ARBA" id="ARBA00023136"/>
    </source>
</evidence>
<reference evidence="7 8" key="1">
    <citation type="submission" date="2020-08" db="EMBL/GenBank/DDBJ databases">
        <title>Sequencing the genomes of 1000 actinobacteria strains.</title>
        <authorList>
            <person name="Klenk H.-P."/>
        </authorList>
    </citation>
    <scope>NUCLEOTIDE SEQUENCE [LARGE SCALE GENOMIC DNA]</scope>
    <source>
        <strain evidence="7 8">DSM 45298</strain>
    </source>
</reference>
<dbReference type="GO" id="GO:0005886">
    <property type="term" value="C:plasma membrane"/>
    <property type="evidence" value="ECO:0007669"/>
    <property type="project" value="UniProtKB-SubCell"/>
</dbReference>
<dbReference type="PANTHER" id="PTHR30213">
    <property type="entry name" value="INNER MEMBRANE PROTEIN YHJD"/>
    <property type="match status" value="1"/>
</dbReference>
<feature type="transmembrane region" description="Helical" evidence="6">
    <location>
        <begin position="262"/>
        <end position="281"/>
    </location>
</feature>
<organism evidence="7 8">
    <name type="scientific">Gordonia humi</name>
    <dbReference type="NCBI Taxonomy" id="686429"/>
    <lineage>
        <taxon>Bacteria</taxon>
        <taxon>Bacillati</taxon>
        <taxon>Actinomycetota</taxon>
        <taxon>Actinomycetes</taxon>
        <taxon>Mycobacteriales</taxon>
        <taxon>Gordoniaceae</taxon>
        <taxon>Gordonia</taxon>
    </lineage>
</organism>
<protein>
    <submittedName>
        <fullName evidence="7">Membrane protein</fullName>
    </submittedName>
</protein>
<dbReference type="RefSeq" id="WP_183370684.1">
    <property type="nucleotide sequence ID" value="NZ_BAABHL010000122.1"/>
</dbReference>
<dbReference type="EMBL" id="JACIFP010000001">
    <property type="protein sequence ID" value="MBB4135667.1"/>
    <property type="molecule type" value="Genomic_DNA"/>
</dbReference>
<dbReference type="Pfam" id="PF03631">
    <property type="entry name" value="Virul_fac_BrkB"/>
    <property type="match status" value="1"/>
</dbReference>
<comment type="caution">
    <text evidence="7">The sequence shown here is derived from an EMBL/GenBank/DDBJ whole genome shotgun (WGS) entry which is preliminary data.</text>
</comment>
<keyword evidence="8" id="KW-1185">Reference proteome</keyword>
<feature type="transmembrane region" description="Helical" evidence="6">
    <location>
        <begin position="194"/>
        <end position="216"/>
    </location>
</feature>
<comment type="subcellular location">
    <subcellularLocation>
        <location evidence="1">Cell membrane</location>
        <topology evidence="1">Multi-pass membrane protein</topology>
    </subcellularLocation>
</comment>
<dbReference type="AlphaFoldDB" id="A0A840F828"/>
<keyword evidence="3 6" id="KW-0812">Transmembrane</keyword>
<proteinExistence type="predicted"/>
<evidence type="ECO:0000256" key="3">
    <source>
        <dbReference type="ARBA" id="ARBA00022692"/>
    </source>
</evidence>
<evidence type="ECO:0000313" key="7">
    <source>
        <dbReference type="EMBL" id="MBB4135667.1"/>
    </source>
</evidence>
<accession>A0A840F828</accession>
<keyword evidence="5 6" id="KW-0472">Membrane</keyword>
<evidence type="ECO:0000256" key="4">
    <source>
        <dbReference type="ARBA" id="ARBA00022989"/>
    </source>
</evidence>
<dbReference type="Proteomes" id="UP000551501">
    <property type="component" value="Unassembled WGS sequence"/>
</dbReference>
<evidence type="ECO:0000256" key="6">
    <source>
        <dbReference type="SAM" id="Phobius"/>
    </source>
</evidence>
<evidence type="ECO:0000256" key="1">
    <source>
        <dbReference type="ARBA" id="ARBA00004651"/>
    </source>
</evidence>
<sequence length="350" mass="37100">MDRIKAFFAGLPALLEAIKQWPVVGRIFAMQDHYTARRGNVYAAAISFTGILALVPILMVSFAIAGFVLASRPELITEITDAVLKNIPGDLGKQLNTVIDSAIASRATVGVLGLASAALTGLGWMGLTRNALSDMWGGRRKRNAVVGKLVDLVMFVALGLLFVLTIALTVATTGPVGQWVIDQLGIEQSGGGRLLLRVASIVASVIATWLLFSVVLSRMPMQTIPIRVVMPAAVVVAVFFEILKSLGAVYLRSVLSSPAGAAFGPIIGVMVFAYLAVRVVLYATAWTASNPDNVELLTDDEVESNGDETEHEPVYLAPVYEVSPTSKTRSLVTAAGLGAAIGAVLGRRRR</sequence>
<evidence type="ECO:0000313" key="8">
    <source>
        <dbReference type="Proteomes" id="UP000551501"/>
    </source>
</evidence>
<evidence type="ECO:0000256" key="2">
    <source>
        <dbReference type="ARBA" id="ARBA00022475"/>
    </source>
</evidence>